<protein>
    <submittedName>
        <fullName evidence="2">NAD(P)-dependent oxidoreductase</fullName>
    </submittedName>
</protein>
<name>A0A4Y4B980_MICMQ</name>
<dbReference type="Pfam" id="PF05368">
    <property type="entry name" value="NmrA"/>
    <property type="match status" value="1"/>
</dbReference>
<dbReference type="InterPro" id="IPR036291">
    <property type="entry name" value="NAD(P)-bd_dom_sf"/>
</dbReference>
<dbReference type="Gene3D" id="3.40.50.720">
    <property type="entry name" value="NAD(P)-binding Rossmann-like Domain"/>
    <property type="match status" value="1"/>
</dbReference>
<organism evidence="2 3">
    <name type="scientific">Microbacterium maritypicum</name>
    <name type="common">Microbacterium liquefaciens</name>
    <dbReference type="NCBI Taxonomy" id="33918"/>
    <lineage>
        <taxon>Bacteria</taxon>
        <taxon>Bacillati</taxon>
        <taxon>Actinomycetota</taxon>
        <taxon>Actinomycetes</taxon>
        <taxon>Micrococcales</taxon>
        <taxon>Microbacteriaceae</taxon>
        <taxon>Microbacterium</taxon>
    </lineage>
</organism>
<dbReference type="RefSeq" id="WP_141388270.1">
    <property type="nucleotide sequence ID" value="NZ_BJNQ01000035.1"/>
</dbReference>
<dbReference type="PANTHER" id="PTHR47129">
    <property type="entry name" value="QUINONE OXIDOREDUCTASE 2"/>
    <property type="match status" value="1"/>
</dbReference>
<comment type="caution">
    <text evidence="2">The sequence shown here is derived from an EMBL/GenBank/DDBJ whole genome shotgun (WGS) entry which is preliminary data.</text>
</comment>
<dbReference type="SUPFAM" id="SSF51735">
    <property type="entry name" value="NAD(P)-binding Rossmann-fold domains"/>
    <property type="match status" value="1"/>
</dbReference>
<proteinExistence type="predicted"/>
<evidence type="ECO:0000313" key="3">
    <source>
        <dbReference type="Proteomes" id="UP000317410"/>
    </source>
</evidence>
<evidence type="ECO:0000259" key="1">
    <source>
        <dbReference type="Pfam" id="PF05368"/>
    </source>
</evidence>
<dbReference type="AlphaFoldDB" id="A0A4Y4B980"/>
<accession>A0A4Y4B980</accession>
<sequence length="291" mass="31046">MLMVTGATGQLGRGVVSHLRRSNLEGNFTILARDAAKAARFVDVPVRLADFDDPASLPPAFAGVSTLLLISTMSMNRAHQQRQVVDAAVAAGVEHIVYTGLAIRDIASSRVRDIMSSHFETEDHITASGVGYTFLRNTMYAEAIRDIVSPALRDGSFSLPGGAGRVPYVLRAELAEAAANVLIDGGHENRTYTLTADRSWSYAEVASALSELVSSPVEYRDVSADEFTSMLAGTGMPEFARHLTAGTVADIKDGQYEVVSSDLTALLGRRPRGLPAMLSELYQGALAESGV</sequence>
<dbReference type="Proteomes" id="UP000317410">
    <property type="component" value="Unassembled WGS sequence"/>
</dbReference>
<dbReference type="Gene3D" id="3.90.25.10">
    <property type="entry name" value="UDP-galactose 4-epimerase, domain 1"/>
    <property type="match status" value="1"/>
</dbReference>
<dbReference type="InterPro" id="IPR052718">
    <property type="entry name" value="NmrA-type_oxidoreductase"/>
</dbReference>
<reference evidence="2 3" key="1">
    <citation type="submission" date="2019-06" db="EMBL/GenBank/DDBJ databases">
        <title>Whole genome shotgun sequence of Microbacterium liquefaciens NBRC 15037.</title>
        <authorList>
            <person name="Hosoyama A."/>
            <person name="Uohara A."/>
            <person name="Ohji S."/>
            <person name="Ichikawa N."/>
        </authorList>
    </citation>
    <scope>NUCLEOTIDE SEQUENCE [LARGE SCALE GENOMIC DNA]</scope>
    <source>
        <strain evidence="2 3">NBRC 15037</strain>
    </source>
</reference>
<gene>
    <name evidence="2" type="ORF">MLI01_31830</name>
</gene>
<feature type="domain" description="NmrA-like" evidence="1">
    <location>
        <begin position="2"/>
        <end position="236"/>
    </location>
</feature>
<evidence type="ECO:0000313" key="2">
    <source>
        <dbReference type="EMBL" id="GEC77038.1"/>
    </source>
</evidence>
<dbReference type="InterPro" id="IPR008030">
    <property type="entry name" value="NmrA-like"/>
</dbReference>
<dbReference type="EMBL" id="BJNQ01000035">
    <property type="protein sequence ID" value="GEC77038.1"/>
    <property type="molecule type" value="Genomic_DNA"/>
</dbReference>
<dbReference type="PANTHER" id="PTHR47129:SF1">
    <property type="entry name" value="NMRA-LIKE DOMAIN-CONTAINING PROTEIN"/>
    <property type="match status" value="1"/>
</dbReference>